<dbReference type="Gene3D" id="1.20.1290.10">
    <property type="entry name" value="AhpD-like"/>
    <property type="match status" value="1"/>
</dbReference>
<dbReference type="PANTHER" id="PTHR35446">
    <property type="entry name" value="SI:CH211-175M2.5"/>
    <property type="match status" value="1"/>
</dbReference>
<gene>
    <name evidence="2" type="ORF">ENE75_18260</name>
</gene>
<evidence type="ECO:0000259" key="1">
    <source>
        <dbReference type="Pfam" id="PF02627"/>
    </source>
</evidence>
<feature type="domain" description="Carboxymuconolactone decarboxylase-like" evidence="1">
    <location>
        <begin position="21"/>
        <end position="100"/>
    </location>
</feature>
<dbReference type="InterPro" id="IPR003779">
    <property type="entry name" value="CMD-like"/>
</dbReference>
<dbReference type="InterPro" id="IPR004675">
    <property type="entry name" value="AhpD_core"/>
</dbReference>
<keyword evidence="3" id="KW-1185">Reference proteome</keyword>
<dbReference type="SUPFAM" id="SSF69118">
    <property type="entry name" value="AhpD-like"/>
    <property type="match status" value="1"/>
</dbReference>
<dbReference type="EMBL" id="SACT01000007">
    <property type="protein sequence ID" value="RVT49599.1"/>
    <property type="molecule type" value="Genomic_DNA"/>
</dbReference>
<evidence type="ECO:0000313" key="3">
    <source>
        <dbReference type="Proteomes" id="UP000288178"/>
    </source>
</evidence>
<dbReference type="Pfam" id="PF02627">
    <property type="entry name" value="CMD"/>
    <property type="match status" value="1"/>
</dbReference>
<protein>
    <submittedName>
        <fullName evidence="2">Peroxidase</fullName>
    </submittedName>
</protein>
<dbReference type="OrthoDB" id="9808310at2"/>
<dbReference type="NCBIfam" id="TIGR00778">
    <property type="entry name" value="ahpD_dom"/>
    <property type="match status" value="1"/>
</dbReference>
<dbReference type="GO" id="GO:0051920">
    <property type="term" value="F:peroxiredoxin activity"/>
    <property type="evidence" value="ECO:0007669"/>
    <property type="project" value="InterPro"/>
</dbReference>
<dbReference type="AlphaFoldDB" id="A0A3S3SAB9"/>
<keyword evidence="2" id="KW-0575">Peroxidase</keyword>
<sequence length="184" mass="19657">MSFFPSLPADAGARHLLALNPEAGRALVAFHCAVLRHDTALTARDKELLAAYVSGLNACQYCHGVHRETAIAFGVDAGLLDALLSDLEQAPVEPRLRPLLAFARKLTLTPSRMAAADAQAAFDAGWSERDLHDAVLTIGLFNLMNRLLEGHGIKGSDELYASRGKALAEDGYAPLLAWLPEASG</sequence>
<name>A0A3S3SAB9_9BURK</name>
<accession>A0A3S3SAB9</accession>
<dbReference type="InterPro" id="IPR029032">
    <property type="entry name" value="AhpD-like"/>
</dbReference>
<evidence type="ECO:0000313" key="2">
    <source>
        <dbReference type="EMBL" id="RVT49599.1"/>
    </source>
</evidence>
<keyword evidence="2" id="KW-0560">Oxidoreductase</keyword>
<dbReference type="NCBIfam" id="TIGR01926">
    <property type="entry name" value="peroxid_rel"/>
    <property type="match status" value="1"/>
</dbReference>
<organism evidence="2 3">
    <name type="scientific">Rubrivivax albus</name>
    <dbReference type="NCBI Taxonomy" id="2499835"/>
    <lineage>
        <taxon>Bacteria</taxon>
        <taxon>Pseudomonadati</taxon>
        <taxon>Pseudomonadota</taxon>
        <taxon>Betaproteobacteria</taxon>
        <taxon>Burkholderiales</taxon>
        <taxon>Sphaerotilaceae</taxon>
        <taxon>Rubrivivax</taxon>
    </lineage>
</organism>
<reference evidence="2 3" key="1">
    <citation type="submission" date="2019-01" db="EMBL/GenBank/DDBJ databases">
        <authorList>
            <person name="Chen W.-M."/>
        </authorList>
    </citation>
    <scope>NUCLEOTIDE SEQUENCE [LARGE SCALE GENOMIC DNA]</scope>
    <source>
        <strain evidence="2 3">ICH-3</strain>
    </source>
</reference>
<dbReference type="InterPro" id="IPR010195">
    <property type="entry name" value="Uncharacterised_peroxidase-rel"/>
</dbReference>
<proteinExistence type="predicted"/>
<dbReference type="Proteomes" id="UP000288178">
    <property type="component" value="Unassembled WGS sequence"/>
</dbReference>
<dbReference type="PANTHER" id="PTHR35446:SF2">
    <property type="entry name" value="CARBOXYMUCONOLACTONE DECARBOXYLASE-LIKE DOMAIN-CONTAINING PROTEIN"/>
    <property type="match status" value="1"/>
</dbReference>
<comment type="caution">
    <text evidence="2">The sequence shown here is derived from an EMBL/GenBank/DDBJ whole genome shotgun (WGS) entry which is preliminary data.</text>
</comment>
<dbReference type="RefSeq" id="WP_128199771.1">
    <property type="nucleotide sequence ID" value="NZ_SACT01000007.1"/>
</dbReference>